<evidence type="ECO:0000313" key="1">
    <source>
        <dbReference type="EMBL" id="TKW29425.1"/>
    </source>
</evidence>
<dbReference type="Gramene" id="TKW29425">
    <property type="protein sequence ID" value="TKW29425"/>
    <property type="gene ID" value="SEVIR_3G393700v2"/>
</dbReference>
<evidence type="ECO:0000313" key="2">
    <source>
        <dbReference type="Proteomes" id="UP000298652"/>
    </source>
</evidence>
<dbReference type="Proteomes" id="UP000298652">
    <property type="component" value="Chromosome 3"/>
</dbReference>
<keyword evidence="2" id="KW-1185">Reference proteome</keyword>
<accession>A0A4U6VKU4</accession>
<protein>
    <submittedName>
        <fullName evidence="1">Uncharacterized protein</fullName>
    </submittedName>
</protein>
<gene>
    <name evidence="1" type="ORF">SEVIR_3G393700v2</name>
</gene>
<sequence length="115" mass="13508">MLIYLIRFAFGIKNIDKYSDWNQYIASWVTCIPNSNMHLKATVLCTKLRKIINAVKDASDVEMHRSMMFNMHRSVRHSYCFNHGQQAVSPQLSWWAKFQIKVTSCKDVCLLRTFS</sequence>
<name>A0A4U6VKU4_SETVI</name>
<reference evidence="1" key="1">
    <citation type="submission" date="2019-03" db="EMBL/GenBank/DDBJ databases">
        <title>WGS assembly of Setaria viridis.</title>
        <authorList>
            <person name="Huang P."/>
            <person name="Jenkins J."/>
            <person name="Grimwood J."/>
            <person name="Barry K."/>
            <person name="Healey A."/>
            <person name="Mamidi S."/>
            <person name="Sreedasyam A."/>
            <person name="Shu S."/>
            <person name="Feldman M."/>
            <person name="Wu J."/>
            <person name="Yu Y."/>
            <person name="Chen C."/>
            <person name="Johnson J."/>
            <person name="Rokhsar D."/>
            <person name="Baxter I."/>
            <person name="Schmutz J."/>
            <person name="Brutnell T."/>
            <person name="Kellogg E."/>
        </authorList>
    </citation>
    <scope>NUCLEOTIDE SEQUENCE [LARGE SCALE GENOMIC DNA]</scope>
</reference>
<proteinExistence type="predicted"/>
<dbReference type="EMBL" id="CM016554">
    <property type="protein sequence ID" value="TKW29425.1"/>
    <property type="molecule type" value="Genomic_DNA"/>
</dbReference>
<dbReference type="AlphaFoldDB" id="A0A4U6VKU4"/>
<organism evidence="1 2">
    <name type="scientific">Setaria viridis</name>
    <name type="common">Green bristlegrass</name>
    <name type="synonym">Setaria italica subsp. viridis</name>
    <dbReference type="NCBI Taxonomy" id="4556"/>
    <lineage>
        <taxon>Eukaryota</taxon>
        <taxon>Viridiplantae</taxon>
        <taxon>Streptophyta</taxon>
        <taxon>Embryophyta</taxon>
        <taxon>Tracheophyta</taxon>
        <taxon>Spermatophyta</taxon>
        <taxon>Magnoliopsida</taxon>
        <taxon>Liliopsida</taxon>
        <taxon>Poales</taxon>
        <taxon>Poaceae</taxon>
        <taxon>PACMAD clade</taxon>
        <taxon>Panicoideae</taxon>
        <taxon>Panicodae</taxon>
        <taxon>Paniceae</taxon>
        <taxon>Cenchrinae</taxon>
        <taxon>Setaria</taxon>
    </lineage>
</organism>